<proteinExistence type="predicted"/>
<keyword evidence="1" id="KW-0472">Membrane</keyword>
<keyword evidence="1" id="KW-1133">Transmembrane helix</keyword>
<dbReference type="RefSeq" id="WP_339965211.1">
    <property type="nucleotide sequence ID" value="NZ_JBBHJY010000001.1"/>
</dbReference>
<accession>A0ABU8S5P6</accession>
<dbReference type="EMBL" id="JBBHJY010000001">
    <property type="protein sequence ID" value="MEJ6009283.1"/>
    <property type="molecule type" value="Genomic_DNA"/>
</dbReference>
<evidence type="ECO:0000313" key="3">
    <source>
        <dbReference type="Proteomes" id="UP001379235"/>
    </source>
</evidence>
<keyword evidence="1" id="KW-0812">Transmembrane</keyword>
<name>A0ABU8S5P6_9SPHN</name>
<protein>
    <recommendedName>
        <fullName evidence="4">PilZ domain-containing protein</fullName>
    </recommendedName>
</protein>
<feature type="transmembrane region" description="Helical" evidence="1">
    <location>
        <begin position="120"/>
        <end position="137"/>
    </location>
</feature>
<evidence type="ECO:0008006" key="4">
    <source>
        <dbReference type="Google" id="ProtNLM"/>
    </source>
</evidence>
<comment type="caution">
    <text evidence="2">The sequence shown here is derived from an EMBL/GenBank/DDBJ whole genome shotgun (WGS) entry which is preliminary data.</text>
</comment>
<dbReference type="SUPFAM" id="SSF141371">
    <property type="entry name" value="PilZ domain-like"/>
    <property type="match status" value="1"/>
</dbReference>
<dbReference type="Proteomes" id="UP001379235">
    <property type="component" value="Unassembled WGS sequence"/>
</dbReference>
<evidence type="ECO:0000313" key="2">
    <source>
        <dbReference type="EMBL" id="MEJ6009283.1"/>
    </source>
</evidence>
<reference evidence="2 3" key="1">
    <citation type="submission" date="2024-03" db="EMBL/GenBank/DDBJ databases">
        <authorList>
            <person name="Jo J.-H."/>
        </authorList>
    </citation>
    <scope>NUCLEOTIDE SEQUENCE [LARGE SCALE GENOMIC DNA]</scope>
    <source>
        <strain evidence="2 3">AS3R-12</strain>
    </source>
</reference>
<evidence type="ECO:0000256" key="1">
    <source>
        <dbReference type="SAM" id="Phobius"/>
    </source>
</evidence>
<sequence>MKDRIEPRHKVLMRGRLHGSGFARDVCVLDASSRGLLLTLAQPPARGEMIDILVNGHTLFGQVEWSKGRRMGLRFRERIDVLALIAGETGSLDLKRAQAVRARRSPAVALDWSRFIANRMQFVVAIGLMAIGAWLLFDLVRGSVGALDDISRFLAH</sequence>
<keyword evidence="3" id="KW-1185">Reference proteome</keyword>
<gene>
    <name evidence="2" type="ORF">WG900_05055</name>
</gene>
<organism evidence="2 3">
    <name type="scientific">Novosphingobium aquae</name>
    <dbReference type="NCBI Taxonomy" id="3133435"/>
    <lineage>
        <taxon>Bacteria</taxon>
        <taxon>Pseudomonadati</taxon>
        <taxon>Pseudomonadota</taxon>
        <taxon>Alphaproteobacteria</taxon>
        <taxon>Sphingomonadales</taxon>
        <taxon>Sphingomonadaceae</taxon>
        <taxon>Novosphingobium</taxon>
    </lineage>
</organism>